<dbReference type="PRINTS" id="PR00080">
    <property type="entry name" value="SDRFAMILY"/>
</dbReference>
<dbReference type="Proteomes" id="UP000515734">
    <property type="component" value="Chromosome"/>
</dbReference>
<reference evidence="4 5" key="1">
    <citation type="submission" date="2020-07" db="EMBL/GenBank/DDBJ databases">
        <title>Complete genome sequence of Mycolicibacterium litorale like strain isolated from cardiac implantable electronic device infection.</title>
        <authorList>
            <person name="Fukano H."/>
            <person name="Miyama H."/>
            <person name="Hoshino Y."/>
        </authorList>
    </citation>
    <scope>NUCLEOTIDE SEQUENCE [LARGE SCALE GENOMIC DNA]</scope>
    <source>
        <strain evidence="4 5">NIIDNTM18</strain>
    </source>
</reference>
<evidence type="ECO:0008006" key="6">
    <source>
        <dbReference type="Google" id="ProtNLM"/>
    </source>
</evidence>
<dbReference type="Gene3D" id="3.40.50.720">
    <property type="entry name" value="NAD(P)-binding Rossmann-like Domain"/>
    <property type="match status" value="1"/>
</dbReference>
<dbReference type="PRINTS" id="PR00081">
    <property type="entry name" value="GDHRDH"/>
</dbReference>
<dbReference type="AlphaFoldDB" id="A0A6S6PD13"/>
<evidence type="ECO:0000256" key="3">
    <source>
        <dbReference type="RuleBase" id="RU000363"/>
    </source>
</evidence>
<dbReference type="SUPFAM" id="SSF51735">
    <property type="entry name" value="NAD(P)-binding Rossmann-fold domains"/>
    <property type="match status" value="1"/>
</dbReference>
<dbReference type="NCBIfam" id="NF004526">
    <property type="entry name" value="PRK05872.1"/>
    <property type="match status" value="1"/>
</dbReference>
<protein>
    <recommendedName>
        <fullName evidence="6">Short-chain dehydrogenase</fullName>
    </recommendedName>
</protein>
<dbReference type="InterPro" id="IPR036291">
    <property type="entry name" value="NAD(P)-bd_dom_sf"/>
</dbReference>
<dbReference type="InterPro" id="IPR002347">
    <property type="entry name" value="SDR_fam"/>
</dbReference>
<evidence type="ECO:0000313" key="4">
    <source>
        <dbReference type="EMBL" id="BCI55982.1"/>
    </source>
</evidence>
<dbReference type="CDD" id="cd05233">
    <property type="entry name" value="SDR_c"/>
    <property type="match status" value="1"/>
</dbReference>
<evidence type="ECO:0000256" key="1">
    <source>
        <dbReference type="ARBA" id="ARBA00006484"/>
    </source>
</evidence>
<keyword evidence="2" id="KW-0560">Oxidoreductase</keyword>
<dbReference type="PANTHER" id="PTHR44196">
    <property type="entry name" value="DEHYDROGENASE/REDUCTASE SDR FAMILY MEMBER 7B"/>
    <property type="match status" value="1"/>
</dbReference>
<proteinExistence type="inferred from homology"/>
<dbReference type="Pfam" id="PF00106">
    <property type="entry name" value="adh_short"/>
    <property type="match status" value="1"/>
</dbReference>
<dbReference type="PROSITE" id="PS00061">
    <property type="entry name" value="ADH_SHORT"/>
    <property type="match status" value="1"/>
</dbReference>
<dbReference type="EMBL" id="AP023287">
    <property type="protein sequence ID" value="BCI55982.1"/>
    <property type="molecule type" value="Genomic_DNA"/>
</dbReference>
<evidence type="ECO:0000313" key="5">
    <source>
        <dbReference type="Proteomes" id="UP000515734"/>
    </source>
</evidence>
<sequence length="391" mass="40277">MPIALDRTPSGAAAPGFAALTGGYFWSPHRLEGAADEHPHPPALVRARGGGGLRAANAEEVGMDARGAVVSELPGPNPLTMLDDAVRLAGRTVVRLARGIPVIGGRFGAPPRLDLDGRVVFVTGAARGLGAQIAREAHARGARVALVGRSLHPLEDLAAELGDGAAAFKADVTDAAALQRAADGTVAAFGGIDVVVANAGIAPPSETVATIDPDDFEHTVEVDLLGQWRTVRATLPAVIARRGHIALVGSIYAFFNGVLAAPYAVSKAGVEQLSRTLRVELAQHGVTAGIAYLGFIDTDLTSDAFDDVHAATIRSAAPGFITRPMSVESAAEAVLSGVERRAAQVTAPAWVAPLLTARSLTTAVMDDVLMHNPRVNDAIRSAEVAASESNP</sequence>
<comment type="similarity">
    <text evidence="1 3">Belongs to the short-chain dehydrogenases/reductases (SDR) family.</text>
</comment>
<name>A0A6S6PD13_9MYCO</name>
<gene>
    <name evidence="4" type="ORF">NIIDNTM18_52600</name>
</gene>
<dbReference type="RefSeq" id="WP_413032618.1">
    <property type="nucleotide sequence ID" value="NZ_JBFOKW010000079.1"/>
</dbReference>
<accession>A0A6S6PD13</accession>
<evidence type="ECO:0000256" key="2">
    <source>
        <dbReference type="ARBA" id="ARBA00023002"/>
    </source>
</evidence>
<dbReference type="GO" id="GO:0016491">
    <property type="term" value="F:oxidoreductase activity"/>
    <property type="evidence" value="ECO:0007669"/>
    <property type="project" value="UniProtKB-KW"/>
</dbReference>
<dbReference type="InterPro" id="IPR020904">
    <property type="entry name" value="Sc_DH/Rdtase_CS"/>
</dbReference>
<organism evidence="4 5">
    <name type="scientific">Mycolicibacterium litorale</name>
    <dbReference type="NCBI Taxonomy" id="758802"/>
    <lineage>
        <taxon>Bacteria</taxon>
        <taxon>Bacillati</taxon>
        <taxon>Actinomycetota</taxon>
        <taxon>Actinomycetes</taxon>
        <taxon>Mycobacteriales</taxon>
        <taxon>Mycobacteriaceae</taxon>
        <taxon>Mycolicibacterium</taxon>
    </lineage>
</organism>
<dbReference type="PANTHER" id="PTHR44196:SF1">
    <property type="entry name" value="DEHYDROGENASE_REDUCTASE SDR FAMILY MEMBER 7B"/>
    <property type="match status" value="1"/>
</dbReference>
<dbReference type="GO" id="GO:0016020">
    <property type="term" value="C:membrane"/>
    <property type="evidence" value="ECO:0007669"/>
    <property type="project" value="TreeGrafter"/>
</dbReference>